<evidence type="ECO:0000313" key="1">
    <source>
        <dbReference type="EMBL" id="KKL13788.1"/>
    </source>
</evidence>
<sequence>MNLKELIKEVESAKGYGNTMALSWIKVTVEAVDNTFRLDRVRSPTYNILDWQKLKKLLGIN</sequence>
<dbReference type="AlphaFoldDB" id="A0A0F9DPE4"/>
<organism evidence="1">
    <name type="scientific">marine sediment metagenome</name>
    <dbReference type="NCBI Taxonomy" id="412755"/>
    <lineage>
        <taxon>unclassified sequences</taxon>
        <taxon>metagenomes</taxon>
        <taxon>ecological metagenomes</taxon>
    </lineage>
</organism>
<name>A0A0F9DPE4_9ZZZZ</name>
<protein>
    <submittedName>
        <fullName evidence="1">Uncharacterized protein</fullName>
    </submittedName>
</protein>
<accession>A0A0F9DPE4</accession>
<gene>
    <name evidence="1" type="ORF">LCGC14_2522290</name>
</gene>
<comment type="caution">
    <text evidence="1">The sequence shown here is derived from an EMBL/GenBank/DDBJ whole genome shotgun (WGS) entry which is preliminary data.</text>
</comment>
<dbReference type="EMBL" id="LAZR01040721">
    <property type="protein sequence ID" value="KKL13788.1"/>
    <property type="molecule type" value="Genomic_DNA"/>
</dbReference>
<proteinExistence type="predicted"/>
<reference evidence="1" key="1">
    <citation type="journal article" date="2015" name="Nature">
        <title>Complex archaea that bridge the gap between prokaryotes and eukaryotes.</title>
        <authorList>
            <person name="Spang A."/>
            <person name="Saw J.H."/>
            <person name="Jorgensen S.L."/>
            <person name="Zaremba-Niedzwiedzka K."/>
            <person name="Martijn J."/>
            <person name="Lind A.E."/>
            <person name="van Eijk R."/>
            <person name="Schleper C."/>
            <person name="Guy L."/>
            <person name="Ettema T.J."/>
        </authorList>
    </citation>
    <scope>NUCLEOTIDE SEQUENCE</scope>
</reference>